<keyword evidence="2" id="KW-0812">Transmembrane</keyword>
<name>A0A0F9ZJM0_9BACT</name>
<reference evidence="3 4" key="1">
    <citation type="journal article" date="2015" name="Nature">
        <title>rRNA introns, odd ribosomes, and small enigmatic genomes across a large radiation of phyla.</title>
        <authorList>
            <person name="Brown C.T."/>
            <person name="Hug L.A."/>
            <person name="Thomas B.C."/>
            <person name="Sharon I."/>
            <person name="Castelle C.J."/>
            <person name="Singh A."/>
            <person name="Wilkins M.J."/>
            <person name="Williams K.H."/>
            <person name="Banfield J.F."/>
        </authorList>
    </citation>
    <scope>NUCLEOTIDE SEQUENCE [LARGE SCALE GENOMIC DNA]</scope>
</reference>
<evidence type="ECO:0000313" key="4">
    <source>
        <dbReference type="Proteomes" id="UP000034302"/>
    </source>
</evidence>
<proteinExistence type="predicted"/>
<evidence type="ECO:0000313" key="3">
    <source>
        <dbReference type="EMBL" id="KKP44403.1"/>
    </source>
</evidence>
<feature type="region of interest" description="Disordered" evidence="1">
    <location>
        <begin position="1"/>
        <end position="49"/>
    </location>
</feature>
<evidence type="ECO:0000256" key="1">
    <source>
        <dbReference type="SAM" id="MobiDB-lite"/>
    </source>
</evidence>
<accession>A0A0F9ZJM0</accession>
<feature type="compositionally biased region" description="Polar residues" evidence="1">
    <location>
        <begin position="12"/>
        <end position="34"/>
    </location>
</feature>
<sequence length="235" mass="25356">MEEKTVSKTEGVVQNTPPVQASTTVSGAVSTQPVQPKIPGKPTLAQPKATPVEEGVNLIPAMTEEEKVSVKTKNTLNVGSILSLIALATIAIGIVGFNILSKTQLNSKKADLARIEGTVKSKMDKIVANNAIVDRAILYSEVKENSFSHKKIIEFFNSIGARIGSVSFKSIDISETLEFELSGSTVNLEQTAKLWYLFGVHENIDTINLESVSKSENGATFSFKGVLNIKNFTNE</sequence>
<comment type="caution">
    <text evidence="3">The sequence shown here is derived from an EMBL/GenBank/DDBJ whole genome shotgun (WGS) entry which is preliminary data.</text>
</comment>
<feature type="transmembrane region" description="Helical" evidence="2">
    <location>
        <begin position="81"/>
        <end position="100"/>
    </location>
</feature>
<dbReference type="Proteomes" id="UP000034302">
    <property type="component" value="Unassembled WGS sequence"/>
</dbReference>
<organism evidence="3 4">
    <name type="scientific">candidate division WS6 bacterium GW2011_GWC1_33_20</name>
    <dbReference type="NCBI Taxonomy" id="1619089"/>
    <lineage>
        <taxon>Bacteria</taxon>
        <taxon>Candidatus Dojkabacteria</taxon>
    </lineage>
</organism>
<gene>
    <name evidence="3" type="ORF">UR34_C0003G0029</name>
</gene>
<protein>
    <submittedName>
        <fullName evidence="3">Uncharacterized protein</fullName>
    </submittedName>
</protein>
<dbReference type="AlphaFoldDB" id="A0A0F9ZJM0"/>
<evidence type="ECO:0000256" key="2">
    <source>
        <dbReference type="SAM" id="Phobius"/>
    </source>
</evidence>
<dbReference type="EMBL" id="LBOV01000003">
    <property type="protein sequence ID" value="KKP44403.1"/>
    <property type="molecule type" value="Genomic_DNA"/>
</dbReference>
<keyword evidence="2" id="KW-1133">Transmembrane helix</keyword>
<keyword evidence="2" id="KW-0472">Membrane</keyword>